<dbReference type="AlphaFoldDB" id="A0AA46AEP9"/>
<feature type="domain" description="Iron-binding zinc finger CDGSH type" evidence="5">
    <location>
        <begin position="36"/>
        <end position="71"/>
    </location>
</feature>
<keyword evidence="4" id="KW-0411">Iron-sulfur</keyword>
<sequence length="231" mass="26463">MKIKILKDGPYLIEGSIPLYREIMVKYKMLIPERWEKVEKFETKESYALCRCGLSKNKPFCDGSHKKGFNGEETAEDKPFNEIAKKFEGKNFDLLDAKPLCASARFCIKKEGVWEAIKKEENEIEEIKQMVFNCPSGRLVLIDKNGNPVEPNFEKEISILEDNLTGVSSAIWVKGGIPIESSKGFIYEIRNRVTLCRCGKSSNKPFCDGTHLKIKFQDEKYFSGGDKKWII</sequence>
<comment type="caution">
    <text evidence="6">The sequence shown here is derived from an EMBL/GenBank/DDBJ whole genome shotgun (WGS) entry which is preliminary data.</text>
</comment>
<name>A0AA46AEP9_9AQUI</name>
<protein>
    <submittedName>
        <fullName evidence="6">Zn-finger domain of CDGSH type-containing protein</fullName>
    </submittedName>
</protein>
<keyword evidence="3" id="KW-0408">Iron</keyword>
<evidence type="ECO:0000256" key="2">
    <source>
        <dbReference type="ARBA" id="ARBA00022723"/>
    </source>
</evidence>
<keyword evidence="1" id="KW-0001">2Fe-2S</keyword>
<dbReference type="PIRSF" id="PIRSF009180">
    <property type="entry name" value="UCP009180"/>
    <property type="match status" value="1"/>
</dbReference>
<dbReference type="RefSeq" id="WP_265134792.1">
    <property type="nucleotide sequence ID" value="NZ_FXTX01000013.1"/>
</dbReference>
<dbReference type="InterPro" id="IPR042216">
    <property type="entry name" value="MitoNEET_CISD"/>
</dbReference>
<keyword evidence="7" id="KW-1185">Reference proteome</keyword>
<evidence type="ECO:0000313" key="6">
    <source>
        <dbReference type="EMBL" id="SMP14629.1"/>
    </source>
</evidence>
<accession>A0AA46AEP9</accession>
<dbReference type="InterPro" id="IPR052950">
    <property type="entry name" value="CISD"/>
</dbReference>
<dbReference type="Gene3D" id="3.40.5.90">
    <property type="entry name" value="CDGSH iron-sulfur domain, mitoNEET-type"/>
    <property type="match status" value="2"/>
</dbReference>
<evidence type="ECO:0000256" key="3">
    <source>
        <dbReference type="ARBA" id="ARBA00023004"/>
    </source>
</evidence>
<reference evidence="6" key="1">
    <citation type="submission" date="2017-05" db="EMBL/GenBank/DDBJ databases">
        <authorList>
            <person name="Varghese N."/>
            <person name="Submissions S."/>
        </authorList>
    </citation>
    <scope>NUCLEOTIDE SEQUENCE</scope>
    <source>
        <strain evidence="6">DSM 18763</strain>
    </source>
</reference>
<dbReference type="Pfam" id="PF09360">
    <property type="entry name" value="zf-CDGSH"/>
    <property type="match status" value="2"/>
</dbReference>
<dbReference type="PANTHER" id="PTHR46491">
    <property type="entry name" value="CDGSH IRON SULFUR DOMAIN PROTEIN HOMOLOG"/>
    <property type="match status" value="1"/>
</dbReference>
<dbReference type="PANTHER" id="PTHR46491:SF3">
    <property type="entry name" value="CDGSH IRON-SULFUR DOMAIN-CONTAINING PROTEIN 3, MITOCHONDRIAL"/>
    <property type="match status" value="1"/>
</dbReference>
<dbReference type="SMART" id="SM00704">
    <property type="entry name" value="ZnF_CDGSH"/>
    <property type="match status" value="2"/>
</dbReference>
<organism evidence="6 7">
    <name type="scientific">Venenivibrio stagnispumantis</name>
    <dbReference type="NCBI Taxonomy" id="407998"/>
    <lineage>
        <taxon>Bacteria</taxon>
        <taxon>Pseudomonadati</taxon>
        <taxon>Aquificota</taxon>
        <taxon>Aquificia</taxon>
        <taxon>Aquificales</taxon>
        <taxon>Hydrogenothermaceae</taxon>
        <taxon>Venenivibrio</taxon>
    </lineage>
</organism>
<dbReference type="EMBL" id="FXTX01000013">
    <property type="protein sequence ID" value="SMP14629.1"/>
    <property type="molecule type" value="Genomic_DNA"/>
</dbReference>
<keyword evidence="2" id="KW-0479">Metal-binding</keyword>
<feature type="domain" description="Iron-binding zinc finger CDGSH type" evidence="5">
    <location>
        <begin position="180"/>
        <end position="217"/>
    </location>
</feature>
<dbReference type="Pfam" id="PF06902">
    <property type="entry name" value="Fer4_19"/>
    <property type="match status" value="1"/>
</dbReference>
<dbReference type="InterPro" id="IPR018967">
    <property type="entry name" value="FeS-contain_CDGSH-typ"/>
</dbReference>
<dbReference type="GO" id="GO:0046872">
    <property type="term" value="F:metal ion binding"/>
    <property type="evidence" value="ECO:0007669"/>
    <property type="project" value="UniProtKB-KW"/>
</dbReference>
<dbReference type="GO" id="GO:0051537">
    <property type="term" value="F:2 iron, 2 sulfur cluster binding"/>
    <property type="evidence" value="ECO:0007669"/>
    <property type="project" value="UniProtKB-KW"/>
</dbReference>
<dbReference type="InterPro" id="IPR010693">
    <property type="entry name" value="Divergent_4Fe-4S_mono-cluster"/>
</dbReference>
<gene>
    <name evidence="6" type="ORF">SAMN06264868_1131</name>
</gene>
<proteinExistence type="predicted"/>
<dbReference type="Proteomes" id="UP001157947">
    <property type="component" value="Unassembled WGS sequence"/>
</dbReference>
<evidence type="ECO:0000313" key="7">
    <source>
        <dbReference type="Proteomes" id="UP001157947"/>
    </source>
</evidence>
<dbReference type="GO" id="GO:0005737">
    <property type="term" value="C:cytoplasm"/>
    <property type="evidence" value="ECO:0007669"/>
    <property type="project" value="UniProtKB-ARBA"/>
</dbReference>
<evidence type="ECO:0000256" key="1">
    <source>
        <dbReference type="ARBA" id="ARBA00022714"/>
    </source>
</evidence>
<dbReference type="InterPro" id="IPR016548">
    <property type="entry name" value="UCP009180"/>
</dbReference>
<evidence type="ECO:0000259" key="5">
    <source>
        <dbReference type="SMART" id="SM00704"/>
    </source>
</evidence>
<evidence type="ECO:0000256" key="4">
    <source>
        <dbReference type="ARBA" id="ARBA00023014"/>
    </source>
</evidence>